<feature type="signal peptide" evidence="7">
    <location>
        <begin position="1"/>
        <end position="30"/>
    </location>
</feature>
<dbReference type="Pfam" id="PF07715">
    <property type="entry name" value="Plug"/>
    <property type="match status" value="1"/>
</dbReference>
<dbReference type="NCBIfam" id="TIGR01782">
    <property type="entry name" value="TonB-Xanth-Caul"/>
    <property type="match status" value="1"/>
</dbReference>
<dbReference type="InterPro" id="IPR010917">
    <property type="entry name" value="TonB_rcpt_CS"/>
</dbReference>
<dbReference type="PROSITE" id="PS01156">
    <property type="entry name" value="TONB_DEPENDENT_REC_2"/>
    <property type="match status" value="1"/>
</dbReference>
<protein>
    <submittedName>
        <fullName evidence="10">TonB-dependent receptor</fullName>
    </submittedName>
</protein>
<dbReference type="Pfam" id="PF00593">
    <property type="entry name" value="TonB_dep_Rec_b-barrel"/>
    <property type="match status" value="1"/>
</dbReference>
<keyword evidence="4 6" id="KW-0472">Membrane</keyword>
<evidence type="ECO:0000256" key="3">
    <source>
        <dbReference type="ARBA" id="ARBA00023077"/>
    </source>
</evidence>
<comment type="subcellular location">
    <subcellularLocation>
        <location evidence="1 6">Cell outer membrane</location>
    </subcellularLocation>
</comment>
<keyword evidence="11" id="KW-1185">Reference proteome</keyword>
<dbReference type="InterPro" id="IPR000531">
    <property type="entry name" value="Beta-barrel_TonB"/>
</dbReference>
<accession>A0ABS1X0W8</accession>
<comment type="similarity">
    <text evidence="6">Belongs to the TonB-dependent receptor family.</text>
</comment>
<comment type="caution">
    <text evidence="10">The sequence shown here is derived from an EMBL/GenBank/DDBJ whole genome shotgun (WGS) entry which is preliminary data.</text>
</comment>
<dbReference type="InterPro" id="IPR012910">
    <property type="entry name" value="Plug_dom"/>
</dbReference>
<name>A0ABS1X0W8_9GAMM</name>
<dbReference type="Gene3D" id="2.40.170.20">
    <property type="entry name" value="TonB-dependent receptor, beta-barrel domain"/>
    <property type="match status" value="1"/>
</dbReference>
<evidence type="ECO:0000256" key="6">
    <source>
        <dbReference type="RuleBase" id="RU003357"/>
    </source>
</evidence>
<sequence>MSKSNATVRVAVRVALGAIAVGAVQPVVFAQGASDNTGATRLEEVVVTGYREALRSALDDKRASAEMVDVINAEDMADFPDANLAESLQRLPGVSIDRDNGEGRTITVRGLGSDFTRVRINGLEALSTAGSSDSGSSPNRGRGFDFNTFASELFSSLKVQKTASADIDEGSLGATVDLITGRPLDFDRRTMAFSVQDAYYEIGETHNPRLAGLIADQFFDGRLGVMASAAFNKREQNIDAYRRSPGSADYAYRGATFASTTAPNLIRGFAVPDASMLPSTITNPGVRDALSGSNPAAYAQLNDLTVIPALPAIEEAQLEQERLGVTLGLQWQATDTTMVSLDGLYSKFEQDQINYQISPIGMNRNNTNANLNTATASTSQATRRGMYATCTSRAATATQDAIDCGEQFYGSTPVFAGGYSRNPNNLEPYEYYNHPGSVGYQVDPTGLGLAMRGALIGRPATRLLDAHVNEANQADYLVLQNVDFRSAADASFYTTEFNQVSLNVDHEFSDRLRMKAVYGQSESTNDSQGLLAEFNRMDSPGTFVYDDRGGGSMPVYDFGFDAADPSNWDVVKGFSALRMYQREVKNSFETARLDFNFEVTPDVSVDVGASLRTYEFETRQLQRLTTETLNPSLLELGKSVSEMSRVFTFGDGLDVPAGVPRRFLAPDLNAFRRATGFDCNCVNEWGDWRLSYLSTPQNAYGVIEDDQSYYAQLNFRFDVFGRELRGNTGIRYAMTDVEANGFTTGSRPIQASNDYTDTLPSLNLSYEIVPDLLLRFGAAKVMARPLLGNLAPSITSLSIPTNGNNTGASMTLGNPKLDPFRGKNFDFSVEWYFAEGGLLSAAYFTKKIDAYPQTIVTTQTLSSFLDPAIIEQILAQQTNANAINYILADNPFDVRQFKSAPGGDIKGYEITYQQNLTFLPGWMSNFGVQANYTHIDSELLYIIDPGTPDGSRPRLVQPGPWLGASPDSYNLTVYYETERWSARLSSAFRDGYVTQYPLASGSCDPGVCDSPLINDFVGSEETLNLDASISYVLNDAVTLNFEALNLTNQEDERWAYQDHPLVTQYRATGRQFFAGVRLRF</sequence>
<evidence type="ECO:0000256" key="7">
    <source>
        <dbReference type="SAM" id="SignalP"/>
    </source>
</evidence>
<reference evidence="10 11" key="1">
    <citation type="journal article" date="2021" name="Int. J. Syst. Evol. Microbiol.">
        <title>Steroidobacter gossypii sp. nov., isolated from soil of cotton cropping field.</title>
        <authorList>
            <person name="Huang R."/>
            <person name="Yang S."/>
            <person name="Zhen C."/>
            <person name="Liu W."/>
        </authorList>
    </citation>
    <scope>NUCLEOTIDE SEQUENCE [LARGE SCALE GENOMIC DNA]</scope>
    <source>
        <strain evidence="10 11">S1-65</strain>
    </source>
</reference>
<evidence type="ECO:0000313" key="10">
    <source>
        <dbReference type="EMBL" id="MBM0106870.1"/>
    </source>
</evidence>
<organism evidence="10 11">
    <name type="scientific">Steroidobacter gossypii</name>
    <dbReference type="NCBI Taxonomy" id="2805490"/>
    <lineage>
        <taxon>Bacteria</taxon>
        <taxon>Pseudomonadati</taxon>
        <taxon>Pseudomonadota</taxon>
        <taxon>Gammaproteobacteria</taxon>
        <taxon>Steroidobacterales</taxon>
        <taxon>Steroidobacteraceae</taxon>
        <taxon>Steroidobacter</taxon>
    </lineage>
</organism>
<proteinExistence type="inferred from homology"/>
<dbReference type="PANTHER" id="PTHR40980:SF3">
    <property type="entry name" value="TONB-DEPENDENT RECEPTOR-LIKE BETA-BARREL DOMAIN-CONTAINING PROTEIN"/>
    <property type="match status" value="1"/>
</dbReference>
<keyword evidence="5" id="KW-0998">Cell outer membrane</keyword>
<dbReference type="EMBL" id="JAEVLS010000004">
    <property type="protein sequence ID" value="MBM0106870.1"/>
    <property type="molecule type" value="Genomic_DNA"/>
</dbReference>
<keyword evidence="10" id="KW-0675">Receptor</keyword>
<dbReference type="Gene3D" id="2.170.130.10">
    <property type="entry name" value="TonB-dependent receptor, plug domain"/>
    <property type="match status" value="1"/>
</dbReference>
<dbReference type="Proteomes" id="UP000661077">
    <property type="component" value="Unassembled WGS sequence"/>
</dbReference>
<dbReference type="PANTHER" id="PTHR40980">
    <property type="entry name" value="PLUG DOMAIN-CONTAINING PROTEIN"/>
    <property type="match status" value="1"/>
</dbReference>
<evidence type="ECO:0000256" key="4">
    <source>
        <dbReference type="ARBA" id="ARBA00023136"/>
    </source>
</evidence>
<dbReference type="InterPro" id="IPR010104">
    <property type="entry name" value="TonB_rcpt_bac"/>
</dbReference>
<dbReference type="InterPro" id="IPR037066">
    <property type="entry name" value="Plug_dom_sf"/>
</dbReference>
<dbReference type="InterPro" id="IPR036942">
    <property type="entry name" value="Beta-barrel_TonB_sf"/>
</dbReference>
<evidence type="ECO:0000256" key="1">
    <source>
        <dbReference type="ARBA" id="ARBA00004442"/>
    </source>
</evidence>
<evidence type="ECO:0000259" key="8">
    <source>
        <dbReference type="Pfam" id="PF00593"/>
    </source>
</evidence>
<evidence type="ECO:0000313" key="11">
    <source>
        <dbReference type="Proteomes" id="UP000661077"/>
    </source>
</evidence>
<feature type="domain" description="TonB-dependent receptor plug" evidence="9">
    <location>
        <begin position="61"/>
        <end position="174"/>
    </location>
</feature>
<evidence type="ECO:0000256" key="5">
    <source>
        <dbReference type="ARBA" id="ARBA00023237"/>
    </source>
</evidence>
<keyword evidence="3 6" id="KW-0798">TonB box</keyword>
<dbReference type="RefSeq" id="WP_203168985.1">
    <property type="nucleotide sequence ID" value="NZ_JAEVLS010000004.1"/>
</dbReference>
<keyword evidence="2 7" id="KW-0732">Signal</keyword>
<feature type="domain" description="TonB-dependent receptor-like beta-barrel" evidence="8">
    <location>
        <begin position="540"/>
        <end position="1046"/>
    </location>
</feature>
<dbReference type="SUPFAM" id="SSF56935">
    <property type="entry name" value="Porins"/>
    <property type="match status" value="1"/>
</dbReference>
<evidence type="ECO:0000259" key="9">
    <source>
        <dbReference type="Pfam" id="PF07715"/>
    </source>
</evidence>
<evidence type="ECO:0000256" key="2">
    <source>
        <dbReference type="ARBA" id="ARBA00022729"/>
    </source>
</evidence>
<gene>
    <name evidence="10" type="ORF">JM946_19215</name>
</gene>
<feature type="chain" id="PRO_5045442356" evidence="7">
    <location>
        <begin position="31"/>
        <end position="1080"/>
    </location>
</feature>